<gene>
    <name evidence="1" type="ORF">Ga0061065_103135</name>
</gene>
<reference evidence="2" key="1">
    <citation type="submission" date="2015-08" db="EMBL/GenBank/DDBJ databases">
        <authorList>
            <person name="Varghese N."/>
        </authorList>
    </citation>
    <scope>NUCLEOTIDE SEQUENCE [LARGE SCALE GENOMIC DNA]</scope>
    <source>
        <strain evidence="2">JCM 18476</strain>
    </source>
</reference>
<dbReference type="EMBL" id="CYHG01000003">
    <property type="protein sequence ID" value="CUB03285.1"/>
    <property type="molecule type" value="Genomic_DNA"/>
</dbReference>
<dbReference type="Proteomes" id="UP000182769">
    <property type="component" value="Unassembled WGS sequence"/>
</dbReference>
<evidence type="ECO:0000313" key="2">
    <source>
        <dbReference type="Proteomes" id="UP000182769"/>
    </source>
</evidence>
<sequence>MDYPGEKLLLKMWETLAEKGVGSLLAPWQEKRMADARAEIRRKEMLLLAQAEVEVDSIKSGQSSFQLKPEVKLLNAPSSSVDELGRVEPTLDLSELASTVSNNDFSESIRKETNVAKSILIAEDILGQDRQEPSDTPIEDDWLYSWREYAGRVSADELQDLWGRILAGEVKQPGTYSMRTLEFLKGLSKAEAELISKAARFVIDGRIYRDKENFLEAEGLFFSQLLFLQDIGVLSGVEALGLTTTYKTQDQNKYFKGLIASDKIILIDHEDKNKTVEASVYLLTRVGAEVLRLASFGVNTDYLESVAKDYAKKGFNVRTADFVQLTAESGQYFNAAEVKLEENA</sequence>
<dbReference type="RefSeq" id="WP_055462251.1">
    <property type="nucleotide sequence ID" value="NZ_CYHG01000003.1"/>
</dbReference>
<dbReference type="AlphaFoldDB" id="A0A0K6IJK4"/>
<protein>
    <recommendedName>
        <fullName evidence="3">Membrane-fusion protein</fullName>
    </recommendedName>
</protein>
<name>A0A0K6IJK4_9GAMM</name>
<evidence type="ECO:0000313" key="1">
    <source>
        <dbReference type="EMBL" id="CUB03285.1"/>
    </source>
</evidence>
<organism evidence="1 2">
    <name type="scientific">Marinomonas fungiae</name>
    <dbReference type="NCBI Taxonomy" id="1137284"/>
    <lineage>
        <taxon>Bacteria</taxon>
        <taxon>Pseudomonadati</taxon>
        <taxon>Pseudomonadota</taxon>
        <taxon>Gammaproteobacteria</taxon>
        <taxon>Oceanospirillales</taxon>
        <taxon>Oceanospirillaceae</taxon>
        <taxon>Marinomonas</taxon>
    </lineage>
</organism>
<dbReference type="InterPro" id="IPR021254">
    <property type="entry name" value="DUF2806"/>
</dbReference>
<dbReference type="Pfam" id="PF10987">
    <property type="entry name" value="DUF2806"/>
    <property type="match status" value="1"/>
</dbReference>
<accession>A0A0K6IJK4</accession>
<dbReference type="OrthoDB" id="886161at2"/>
<proteinExistence type="predicted"/>
<evidence type="ECO:0008006" key="3">
    <source>
        <dbReference type="Google" id="ProtNLM"/>
    </source>
</evidence>
<keyword evidence="2" id="KW-1185">Reference proteome</keyword>
<dbReference type="STRING" id="1137284.GCA_001418205_01132"/>